<accession>A0A0R2CXE7</accession>
<dbReference type="PATRIC" id="fig|1423725.3.peg.783"/>
<feature type="transmembrane region" description="Helical" evidence="1">
    <location>
        <begin position="40"/>
        <end position="60"/>
    </location>
</feature>
<keyword evidence="3" id="KW-1185">Reference proteome</keyword>
<keyword evidence="1" id="KW-1133">Transmembrane helix</keyword>
<organism evidence="2 3">
    <name type="scientific">Liquorilactobacillus aquaticus DSM 21051</name>
    <dbReference type="NCBI Taxonomy" id="1423725"/>
    <lineage>
        <taxon>Bacteria</taxon>
        <taxon>Bacillati</taxon>
        <taxon>Bacillota</taxon>
        <taxon>Bacilli</taxon>
        <taxon>Lactobacillales</taxon>
        <taxon>Lactobacillaceae</taxon>
        <taxon>Liquorilactobacillus</taxon>
    </lineage>
</organism>
<keyword evidence="1" id="KW-0472">Membrane</keyword>
<proteinExistence type="predicted"/>
<name>A0A0R2CXE7_9LACO</name>
<dbReference type="Proteomes" id="UP000051015">
    <property type="component" value="Unassembled WGS sequence"/>
</dbReference>
<evidence type="ECO:0000256" key="1">
    <source>
        <dbReference type="SAM" id="Phobius"/>
    </source>
</evidence>
<dbReference type="EMBL" id="AYZD01000015">
    <property type="protein sequence ID" value="KRM96465.1"/>
    <property type="molecule type" value="Genomic_DNA"/>
</dbReference>
<evidence type="ECO:0000313" key="3">
    <source>
        <dbReference type="Proteomes" id="UP000051015"/>
    </source>
</evidence>
<evidence type="ECO:0000313" key="2">
    <source>
        <dbReference type="EMBL" id="KRM96465.1"/>
    </source>
</evidence>
<gene>
    <name evidence="2" type="ORF">FC19_GL000759</name>
</gene>
<dbReference type="InterPro" id="IPR032531">
    <property type="entry name" value="DUF4956"/>
</dbReference>
<dbReference type="AlphaFoldDB" id="A0A0R2CXE7"/>
<sequence>MIVTLLLGLLIAIVHMYKNDYSKNFIFTVALLPTMVQSVIMIVHGNLGAGITVAGAFSLVRFRSAPGNAREMATIFFAMTVGLATGRGYLLYAAFFTFVVSLSMLLYTFVSFGSAKQNMRLLKITFPESLDYQRAFNNVFEKYTQTSQLDAVKTVNLGTLFEARYRIELKNEANEKNFLDELRQLNDNLEIILTSDNFDRHVSL</sequence>
<evidence type="ECO:0008006" key="4">
    <source>
        <dbReference type="Google" id="ProtNLM"/>
    </source>
</evidence>
<comment type="caution">
    <text evidence="2">The sequence shown here is derived from an EMBL/GenBank/DDBJ whole genome shotgun (WGS) entry which is preliminary data.</text>
</comment>
<protein>
    <recommendedName>
        <fullName evidence="4">DUF4956 domain-containing protein</fullName>
    </recommendedName>
</protein>
<feature type="transmembrane region" description="Helical" evidence="1">
    <location>
        <begin position="95"/>
        <end position="115"/>
    </location>
</feature>
<dbReference type="Pfam" id="PF16316">
    <property type="entry name" value="DUF4956"/>
    <property type="match status" value="1"/>
</dbReference>
<dbReference type="STRING" id="1423725.FC19_GL000759"/>
<keyword evidence="1" id="KW-0812">Transmembrane</keyword>
<reference evidence="2 3" key="1">
    <citation type="journal article" date="2015" name="Genome Announc.">
        <title>Expanding the biotechnology potential of lactobacilli through comparative genomics of 213 strains and associated genera.</title>
        <authorList>
            <person name="Sun Z."/>
            <person name="Harris H.M."/>
            <person name="McCann A."/>
            <person name="Guo C."/>
            <person name="Argimon S."/>
            <person name="Zhang W."/>
            <person name="Yang X."/>
            <person name="Jeffery I.B."/>
            <person name="Cooney J.C."/>
            <person name="Kagawa T.F."/>
            <person name="Liu W."/>
            <person name="Song Y."/>
            <person name="Salvetti E."/>
            <person name="Wrobel A."/>
            <person name="Rasinkangas P."/>
            <person name="Parkhill J."/>
            <person name="Rea M.C."/>
            <person name="O'Sullivan O."/>
            <person name="Ritari J."/>
            <person name="Douillard F.P."/>
            <person name="Paul Ross R."/>
            <person name="Yang R."/>
            <person name="Briner A.E."/>
            <person name="Felis G.E."/>
            <person name="de Vos W.M."/>
            <person name="Barrangou R."/>
            <person name="Klaenhammer T.R."/>
            <person name="Caufield P.W."/>
            <person name="Cui Y."/>
            <person name="Zhang H."/>
            <person name="O'Toole P.W."/>
        </authorList>
    </citation>
    <scope>NUCLEOTIDE SEQUENCE [LARGE SCALE GENOMIC DNA]</scope>
    <source>
        <strain evidence="2 3">DSM 21051</strain>
    </source>
</reference>